<evidence type="ECO:0000313" key="3">
    <source>
        <dbReference type="Proteomes" id="UP000597762"/>
    </source>
</evidence>
<evidence type="ECO:0000256" key="1">
    <source>
        <dbReference type="SAM" id="Phobius"/>
    </source>
</evidence>
<dbReference type="Proteomes" id="UP000597762">
    <property type="component" value="Unassembled WGS sequence"/>
</dbReference>
<sequence length="406" mass="47899">MLLSQIVFFVSFYSPNYSYFLPFLPLQYLSTILILPNQAISNIFLFLHLQANYRLSCFILILPAIFVFSPFIFLQQLRLIILPPLPIPAMFEFFASLVQCFSQYLPLSFHFQSFFFKQYLNTSSLYSQYCLFFSLPIPAIFVSPQHPFSQYLSFFHQLQLFPLSNICLFPSFPSIRRLNTFVSFQSFVSKQYSFCLIFQKFVTNISLFPSQYIVYVSLDSQSFLSQYLPLSINFTMFVTFESSCPHFQSFFSSKQYLPLSIIFRNSLPIFVSFHHFFQQCLLRRLNTSCLLPIICRSKQYFFHHFTEISSYQQYLSPNPFFLPAIFASFHHFSEISLSNICLFPSFFRNSLRRLNTSCLLPILFCNICLFPSFSDTVVEYLPRLPNTFPYLPLRVQCLSPYKFLPF</sequence>
<organism evidence="2 3">
    <name type="scientific">Acanthosepion pharaonis</name>
    <name type="common">Pharaoh cuttlefish</name>
    <name type="synonym">Sepia pharaonis</name>
    <dbReference type="NCBI Taxonomy" id="158019"/>
    <lineage>
        <taxon>Eukaryota</taxon>
        <taxon>Metazoa</taxon>
        <taxon>Spiralia</taxon>
        <taxon>Lophotrochozoa</taxon>
        <taxon>Mollusca</taxon>
        <taxon>Cephalopoda</taxon>
        <taxon>Coleoidea</taxon>
        <taxon>Decapodiformes</taxon>
        <taxon>Sepiida</taxon>
        <taxon>Sepiina</taxon>
        <taxon>Sepiidae</taxon>
        <taxon>Acanthosepion</taxon>
    </lineage>
</organism>
<evidence type="ECO:0000313" key="2">
    <source>
        <dbReference type="EMBL" id="CAE1275848.1"/>
    </source>
</evidence>
<accession>A0A812CQ67</accession>
<dbReference type="EMBL" id="CAHIKZ030001860">
    <property type="protein sequence ID" value="CAE1275848.1"/>
    <property type="molecule type" value="Genomic_DNA"/>
</dbReference>
<comment type="caution">
    <text evidence="2">The sequence shown here is derived from an EMBL/GenBank/DDBJ whole genome shotgun (WGS) entry which is preliminary data.</text>
</comment>
<feature type="transmembrane region" description="Helical" evidence="1">
    <location>
        <begin position="55"/>
        <end position="73"/>
    </location>
</feature>
<feature type="transmembrane region" description="Helical" evidence="1">
    <location>
        <begin position="28"/>
        <end position="48"/>
    </location>
</feature>
<reference evidence="2" key="1">
    <citation type="submission" date="2021-01" db="EMBL/GenBank/DDBJ databases">
        <authorList>
            <person name="Li R."/>
            <person name="Bekaert M."/>
        </authorList>
    </citation>
    <scope>NUCLEOTIDE SEQUENCE</scope>
    <source>
        <strain evidence="2">Farmed</strain>
    </source>
</reference>
<name>A0A812CQ67_ACAPH</name>
<gene>
    <name evidence="2" type="ORF">SPHA_39684</name>
</gene>
<keyword evidence="1" id="KW-0812">Transmembrane</keyword>
<dbReference type="AlphaFoldDB" id="A0A812CQ67"/>
<protein>
    <submittedName>
        <fullName evidence="2">Uncharacterized protein</fullName>
    </submittedName>
</protein>
<proteinExistence type="predicted"/>
<keyword evidence="1" id="KW-1133">Transmembrane helix</keyword>
<keyword evidence="3" id="KW-1185">Reference proteome</keyword>
<keyword evidence="1" id="KW-0472">Membrane</keyword>